<keyword evidence="2" id="KW-1185">Reference proteome</keyword>
<sequence>MKIRIISLIVVVGILLTLIAIPLVQNHLQAANRLKVEHRYLLVTVDGPADWQNQHAVSLIWKEKKIFLPILIKVAHDNEIRMGAEANSIVVKSEKFEVQIQPESTFLASNRPVVTFIPEGRLDTNAFSIATWVVISPQRMPLERNSKNLEDELAQKVQKLIADGNILDLSSTK</sequence>
<dbReference type="AlphaFoldDB" id="A0A8E6B6T4"/>
<protein>
    <submittedName>
        <fullName evidence="1">Uncharacterized protein</fullName>
    </submittedName>
</protein>
<organism evidence="1 2">
    <name type="scientific">Telmatocola sphagniphila</name>
    <dbReference type="NCBI Taxonomy" id="1123043"/>
    <lineage>
        <taxon>Bacteria</taxon>
        <taxon>Pseudomonadati</taxon>
        <taxon>Planctomycetota</taxon>
        <taxon>Planctomycetia</taxon>
        <taxon>Gemmatales</taxon>
        <taxon>Gemmataceae</taxon>
    </lineage>
</organism>
<accession>A0A8E6B6T4</accession>
<dbReference type="Proteomes" id="UP000676194">
    <property type="component" value="Chromosome"/>
</dbReference>
<dbReference type="RefSeq" id="WP_213495346.1">
    <property type="nucleotide sequence ID" value="NZ_CP074694.1"/>
</dbReference>
<proteinExistence type="predicted"/>
<dbReference type="EMBL" id="CP074694">
    <property type="protein sequence ID" value="QVL31460.1"/>
    <property type="molecule type" value="Genomic_DNA"/>
</dbReference>
<name>A0A8E6B6T4_9BACT</name>
<gene>
    <name evidence="1" type="ORF">KIH39_21825</name>
</gene>
<evidence type="ECO:0000313" key="2">
    <source>
        <dbReference type="Proteomes" id="UP000676194"/>
    </source>
</evidence>
<dbReference type="KEGG" id="tsph:KIH39_21825"/>
<reference evidence="1" key="1">
    <citation type="submission" date="2021-05" db="EMBL/GenBank/DDBJ databases">
        <title>Complete genome sequence of the cellulolytic planctomycete Telmatocola sphagniphila SP2T and characterization of the first cellulase from planctomycetes.</title>
        <authorList>
            <person name="Rakitin A.L."/>
            <person name="Beletsky A.V."/>
            <person name="Naumoff D.G."/>
            <person name="Kulichevskaya I.S."/>
            <person name="Mardanov A.V."/>
            <person name="Ravin N.V."/>
            <person name="Dedysh S.N."/>
        </authorList>
    </citation>
    <scope>NUCLEOTIDE SEQUENCE</scope>
    <source>
        <strain evidence="1">SP2T</strain>
    </source>
</reference>
<evidence type="ECO:0000313" key="1">
    <source>
        <dbReference type="EMBL" id="QVL31460.1"/>
    </source>
</evidence>